<name>A0A699SGZ5_TANCI</name>
<reference evidence="2" key="1">
    <citation type="journal article" date="2019" name="Sci. Rep.">
        <title>Draft genome of Tanacetum cinerariifolium, the natural source of mosquito coil.</title>
        <authorList>
            <person name="Yamashiro T."/>
            <person name="Shiraishi A."/>
            <person name="Satake H."/>
            <person name="Nakayama K."/>
        </authorList>
    </citation>
    <scope>NUCLEOTIDE SEQUENCE</scope>
</reference>
<evidence type="ECO:0000256" key="1">
    <source>
        <dbReference type="SAM" id="MobiDB-lite"/>
    </source>
</evidence>
<feature type="non-terminal residue" evidence="2">
    <location>
        <position position="1"/>
    </location>
</feature>
<protein>
    <submittedName>
        <fullName evidence="2">Uncharacterized protein</fullName>
    </submittedName>
</protein>
<gene>
    <name evidence="2" type="ORF">Tci_868680</name>
</gene>
<proteinExistence type="predicted"/>
<feature type="region of interest" description="Disordered" evidence="1">
    <location>
        <begin position="59"/>
        <end position="116"/>
    </location>
</feature>
<dbReference type="EMBL" id="BKCJ011161846">
    <property type="protein sequence ID" value="GFC96710.1"/>
    <property type="molecule type" value="Genomic_DNA"/>
</dbReference>
<comment type="caution">
    <text evidence="2">The sequence shown here is derived from an EMBL/GenBank/DDBJ whole genome shotgun (WGS) entry which is preliminary data.</text>
</comment>
<evidence type="ECO:0000313" key="2">
    <source>
        <dbReference type="EMBL" id="GFC96710.1"/>
    </source>
</evidence>
<feature type="compositionally biased region" description="Polar residues" evidence="1">
    <location>
        <begin position="92"/>
        <end position="107"/>
    </location>
</feature>
<accession>A0A699SGZ5</accession>
<dbReference type="AlphaFoldDB" id="A0A699SGZ5"/>
<sequence>AIATIHDMTDNGYDVGIPEDWVHDSYKLQTWMNVYSHKETPKKIKKSKEEIVMVKENKLTSQRNESVPKKTTRTKRTSSVTGTSIAAAEVGTQASQAGIQASTGSTFKRTRRMQVD</sequence>
<organism evidence="2">
    <name type="scientific">Tanacetum cinerariifolium</name>
    <name type="common">Dalmatian daisy</name>
    <name type="synonym">Chrysanthemum cinerariifolium</name>
    <dbReference type="NCBI Taxonomy" id="118510"/>
    <lineage>
        <taxon>Eukaryota</taxon>
        <taxon>Viridiplantae</taxon>
        <taxon>Streptophyta</taxon>
        <taxon>Embryophyta</taxon>
        <taxon>Tracheophyta</taxon>
        <taxon>Spermatophyta</taxon>
        <taxon>Magnoliopsida</taxon>
        <taxon>eudicotyledons</taxon>
        <taxon>Gunneridae</taxon>
        <taxon>Pentapetalae</taxon>
        <taxon>asterids</taxon>
        <taxon>campanulids</taxon>
        <taxon>Asterales</taxon>
        <taxon>Asteraceae</taxon>
        <taxon>Asteroideae</taxon>
        <taxon>Anthemideae</taxon>
        <taxon>Anthemidinae</taxon>
        <taxon>Tanacetum</taxon>
    </lineage>
</organism>